<dbReference type="InterPro" id="IPR029052">
    <property type="entry name" value="Metallo-depent_PP-like"/>
</dbReference>
<name>A0ABS2PH33_9BACL</name>
<dbReference type="InterPro" id="IPR004843">
    <property type="entry name" value="Calcineurin-like_PHP"/>
</dbReference>
<reference evidence="2 3" key="1">
    <citation type="submission" date="2021-01" db="EMBL/GenBank/DDBJ databases">
        <title>Genomic Encyclopedia of Type Strains, Phase IV (KMG-IV): sequencing the most valuable type-strain genomes for metagenomic binning, comparative biology and taxonomic classification.</title>
        <authorList>
            <person name="Goeker M."/>
        </authorList>
    </citation>
    <scope>NUCLEOTIDE SEQUENCE [LARGE SCALE GENOMIC DNA]</scope>
    <source>
        <strain evidence="2 3">DSM 25540</strain>
    </source>
</reference>
<proteinExistence type="predicted"/>
<accession>A0ABS2PH33</accession>
<protein>
    <submittedName>
        <fullName evidence="2">MPP superfamily phosphohydrolase</fullName>
    </submittedName>
</protein>
<evidence type="ECO:0000313" key="2">
    <source>
        <dbReference type="EMBL" id="MBM7634592.1"/>
    </source>
</evidence>
<dbReference type="PANTHER" id="PTHR31302:SF0">
    <property type="entry name" value="TRANSMEMBRANE PROTEIN WITH METALLOPHOSPHOESTERASE DOMAIN"/>
    <property type="match status" value="1"/>
</dbReference>
<dbReference type="PANTHER" id="PTHR31302">
    <property type="entry name" value="TRANSMEMBRANE PROTEIN WITH METALLOPHOSPHOESTERASE DOMAIN-RELATED"/>
    <property type="match status" value="1"/>
</dbReference>
<dbReference type="Proteomes" id="UP000741863">
    <property type="component" value="Unassembled WGS sequence"/>
</dbReference>
<dbReference type="Pfam" id="PF00149">
    <property type="entry name" value="Metallophos"/>
    <property type="match status" value="1"/>
</dbReference>
<organism evidence="2 3">
    <name type="scientific">Geomicrobium sediminis</name>
    <dbReference type="NCBI Taxonomy" id="1347788"/>
    <lineage>
        <taxon>Bacteria</taxon>
        <taxon>Bacillati</taxon>
        <taxon>Bacillota</taxon>
        <taxon>Bacilli</taxon>
        <taxon>Bacillales</taxon>
        <taxon>Geomicrobium</taxon>
    </lineage>
</organism>
<gene>
    <name evidence="2" type="ORF">JOD17_003714</name>
</gene>
<dbReference type="Gene3D" id="3.60.21.10">
    <property type="match status" value="1"/>
</dbReference>
<comment type="caution">
    <text evidence="2">The sequence shown here is derived from an EMBL/GenBank/DDBJ whole genome shotgun (WGS) entry which is preliminary data.</text>
</comment>
<feature type="domain" description="Calcineurin-like phosphoesterase" evidence="1">
    <location>
        <begin position="26"/>
        <end position="191"/>
    </location>
</feature>
<dbReference type="SUPFAM" id="SSF56300">
    <property type="entry name" value="Metallo-dependent phosphatases"/>
    <property type="match status" value="1"/>
</dbReference>
<dbReference type="CDD" id="cd07385">
    <property type="entry name" value="MPP_YkuE_C"/>
    <property type="match status" value="1"/>
</dbReference>
<dbReference type="EMBL" id="JAFBEC010000014">
    <property type="protein sequence ID" value="MBM7634592.1"/>
    <property type="molecule type" value="Genomic_DNA"/>
</dbReference>
<evidence type="ECO:0000313" key="3">
    <source>
        <dbReference type="Proteomes" id="UP000741863"/>
    </source>
</evidence>
<keyword evidence="3" id="KW-1185">Reference proteome</keyword>
<dbReference type="RefSeq" id="WP_204699410.1">
    <property type="nucleotide sequence ID" value="NZ_JAFBEC010000014.1"/>
</dbReference>
<dbReference type="InterPro" id="IPR051158">
    <property type="entry name" value="Metallophosphoesterase_sf"/>
</dbReference>
<evidence type="ECO:0000259" key="1">
    <source>
        <dbReference type="Pfam" id="PF00149"/>
    </source>
</evidence>
<sequence length="252" mass="28668">MYRNAWSPIIQHHTITSTKTSKELSFKIAVITDIHLGNINGNRRIQQLVKKVNRLNADAIALIGDVMEDNIEPLKRNKMFDELSHLKSKLGTFVVLGNHEFYGQDVDEYIERMKEANFSLLQDDIVYLGDSISIIGRKDAEDPTNRKLAKQMVKDVSRERFGIVLDHQPLDLKELSTNDHIDLVFSGHTHRGQVSPLHFVTNKKFPLDYGIKTHNGTSMIVSSGFGTWGPPIRLGSRSEIRFVDVRFQRASS</sequence>